<evidence type="ECO:0000256" key="8">
    <source>
        <dbReference type="ARBA" id="ARBA00026232"/>
    </source>
</evidence>
<evidence type="ECO:0000256" key="9">
    <source>
        <dbReference type="SAM" id="MobiDB-lite"/>
    </source>
</evidence>
<dbReference type="CDD" id="cd11296">
    <property type="entry name" value="O-FucT_like"/>
    <property type="match status" value="1"/>
</dbReference>
<dbReference type="Gene3D" id="3.40.50.11340">
    <property type="match status" value="1"/>
</dbReference>
<protein>
    <recommendedName>
        <fullName evidence="8">GDP-fucose protein O-fucosyltransferase 2</fullName>
    </recommendedName>
</protein>
<evidence type="ECO:0000313" key="11">
    <source>
        <dbReference type="Proteomes" id="UP000738325"/>
    </source>
</evidence>
<accession>A0A9P6RK04</accession>
<dbReference type="Proteomes" id="UP000738325">
    <property type="component" value="Unassembled WGS sequence"/>
</dbReference>
<evidence type="ECO:0000256" key="7">
    <source>
        <dbReference type="ARBA" id="ARBA00025803"/>
    </source>
</evidence>
<dbReference type="PANTHER" id="PTHR13398">
    <property type="entry name" value="GDP-FUCOSE PROTEIN O-FUCOSYLTRANSFERASE 2"/>
    <property type="match status" value="1"/>
</dbReference>
<evidence type="ECO:0000256" key="6">
    <source>
        <dbReference type="ARBA" id="ARBA00023277"/>
    </source>
</evidence>
<dbReference type="InterPro" id="IPR019378">
    <property type="entry name" value="GDP-Fuc_O-FucTrfase"/>
</dbReference>
<evidence type="ECO:0000256" key="2">
    <source>
        <dbReference type="ARBA" id="ARBA00004922"/>
    </source>
</evidence>
<dbReference type="OrthoDB" id="423313at2759"/>
<comment type="subcellular location">
    <subcellularLocation>
        <location evidence="1">Endoplasmic reticulum</location>
    </subcellularLocation>
</comment>
<gene>
    <name evidence="10" type="ORF">BGZ99_004631</name>
</gene>
<keyword evidence="3" id="KW-0808">Transferase</keyword>
<organism evidence="10 11">
    <name type="scientific">Dissophora globulifera</name>
    <dbReference type="NCBI Taxonomy" id="979702"/>
    <lineage>
        <taxon>Eukaryota</taxon>
        <taxon>Fungi</taxon>
        <taxon>Fungi incertae sedis</taxon>
        <taxon>Mucoromycota</taxon>
        <taxon>Mortierellomycotina</taxon>
        <taxon>Mortierellomycetes</taxon>
        <taxon>Mortierellales</taxon>
        <taxon>Mortierellaceae</taxon>
        <taxon>Dissophora</taxon>
    </lineage>
</organism>
<dbReference type="GO" id="GO:0046922">
    <property type="term" value="F:peptide-O-fucosyltransferase activity"/>
    <property type="evidence" value="ECO:0007669"/>
    <property type="project" value="InterPro"/>
</dbReference>
<dbReference type="AlphaFoldDB" id="A0A9P6RK04"/>
<keyword evidence="4" id="KW-0256">Endoplasmic reticulum</keyword>
<evidence type="ECO:0000256" key="5">
    <source>
        <dbReference type="ARBA" id="ARBA00023253"/>
    </source>
</evidence>
<keyword evidence="6" id="KW-0119">Carbohydrate metabolism</keyword>
<evidence type="ECO:0000313" key="10">
    <source>
        <dbReference type="EMBL" id="KAG0320287.1"/>
    </source>
</evidence>
<dbReference type="GO" id="GO:0005783">
    <property type="term" value="C:endoplasmic reticulum"/>
    <property type="evidence" value="ECO:0007669"/>
    <property type="project" value="UniProtKB-SubCell"/>
</dbReference>
<comment type="pathway">
    <text evidence="2">Protein modification; protein glycosylation.</text>
</comment>
<feature type="compositionally biased region" description="Polar residues" evidence="9">
    <location>
        <begin position="48"/>
        <end position="70"/>
    </location>
</feature>
<dbReference type="Gene3D" id="3.40.50.11350">
    <property type="match status" value="1"/>
</dbReference>
<dbReference type="PANTHER" id="PTHR13398:SF0">
    <property type="entry name" value="GDP-FUCOSE PROTEIN O-FUCOSYLTRANSFERASE 2"/>
    <property type="match status" value="1"/>
</dbReference>
<reference evidence="10" key="1">
    <citation type="journal article" date="2020" name="Fungal Divers.">
        <title>Resolving the Mortierellaceae phylogeny through synthesis of multi-gene phylogenetics and phylogenomics.</title>
        <authorList>
            <person name="Vandepol N."/>
            <person name="Liber J."/>
            <person name="Desiro A."/>
            <person name="Na H."/>
            <person name="Kennedy M."/>
            <person name="Barry K."/>
            <person name="Grigoriev I.V."/>
            <person name="Miller A.N."/>
            <person name="O'Donnell K."/>
            <person name="Stajich J.E."/>
            <person name="Bonito G."/>
        </authorList>
    </citation>
    <scope>NUCLEOTIDE SEQUENCE</scope>
    <source>
        <strain evidence="10">REB-010B</strain>
    </source>
</reference>
<comment type="similarity">
    <text evidence="7">Belongs to the glycosyltransferase 68 family.</text>
</comment>
<proteinExistence type="inferred from homology"/>
<evidence type="ECO:0000256" key="3">
    <source>
        <dbReference type="ARBA" id="ARBA00022679"/>
    </source>
</evidence>
<dbReference type="EMBL" id="JAAAIP010000290">
    <property type="protein sequence ID" value="KAG0320287.1"/>
    <property type="molecule type" value="Genomic_DNA"/>
</dbReference>
<dbReference type="InterPro" id="IPR045130">
    <property type="entry name" value="OFUT2-like"/>
</dbReference>
<feature type="region of interest" description="Disordered" evidence="9">
    <location>
        <begin position="48"/>
        <end position="75"/>
    </location>
</feature>
<evidence type="ECO:0000256" key="1">
    <source>
        <dbReference type="ARBA" id="ARBA00004240"/>
    </source>
</evidence>
<dbReference type="Pfam" id="PF10250">
    <property type="entry name" value="O-FucT"/>
    <property type="match status" value="1"/>
</dbReference>
<name>A0A9P6RK04_9FUNG</name>
<sequence>MSGLRSRKLVSIALILISGVLLFRLSTHLRKPELDIVYAGRASRENALSPSLSNVRSPPSISSVGATRPSSPEEDDDKYILRPLTDFDTHQQNVNAVSMQSSLSEDIPKPTMLLNPNVKYLAFMTYAGLTNQFMAFENAAYIALRLNRTLIIPPITTNSHDKYNTNQRWSEFLDLARFTSLTGVRVLEWHDVRPLTPDQTEIGRRQARIGKKSDSLWDKLADNVTCQVIYGFGDSERLHTTELTFSRQFLLRPQFVRPPPRRPQTQVFDRLKIGAKDNMNMDDVVTFEDLVDRYSGHQDHLLFLSHSFKLKDPLGKRSWEAVGQHLHFMPKVMDYAEKLIRHRAPETRKDGEFIAIHLRRGDIWFKCRSKPEVEMTSCLTPLGYYSEAVEKAFKLLGKRVPVIVTTDSNSEQDHITIARLGWRRLIHELYTTEQELGVFGPALVDAAILANAKVMIGSYTSSMSRIAASRQKSWHQRDVLYPRTTTWTPPA</sequence>
<dbReference type="GO" id="GO:0006004">
    <property type="term" value="P:fucose metabolic process"/>
    <property type="evidence" value="ECO:0007669"/>
    <property type="project" value="UniProtKB-KW"/>
</dbReference>
<keyword evidence="5" id="KW-0294">Fucose metabolism</keyword>
<keyword evidence="11" id="KW-1185">Reference proteome</keyword>
<evidence type="ECO:0000256" key="4">
    <source>
        <dbReference type="ARBA" id="ARBA00022824"/>
    </source>
</evidence>
<comment type="caution">
    <text evidence="10">The sequence shown here is derived from an EMBL/GenBank/DDBJ whole genome shotgun (WGS) entry which is preliminary data.</text>
</comment>